<evidence type="ECO:0000313" key="2">
    <source>
        <dbReference type="Proteomes" id="UP000765509"/>
    </source>
</evidence>
<accession>A0A9Q3H8T2</accession>
<evidence type="ECO:0000313" key="1">
    <source>
        <dbReference type="EMBL" id="MBW0493974.1"/>
    </source>
</evidence>
<name>A0A9Q3H8T2_9BASI</name>
<gene>
    <name evidence="1" type="ORF">O181_033689</name>
</gene>
<sequence>MIILAIISLRYNIPRRASHILTPALNLLINSSISCSGGPSTSTLHIPQDLSHIFEHLQLEPLIESYICCPQCFFLNGPTESFTTYQPHCQCHNELNEHDLPYTQSLGKLINLVEPRTQNTINIK</sequence>
<comment type="caution">
    <text evidence="1">The sequence shown here is derived from an EMBL/GenBank/DDBJ whole genome shotgun (WGS) entry which is preliminary data.</text>
</comment>
<dbReference type="OrthoDB" id="2829169at2759"/>
<dbReference type="EMBL" id="AVOT02012335">
    <property type="protein sequence ID" value="MBW0493974.1"/>
    <property type="molecule type" value="Genomic_DNA"/>
</dbReference>
<dbReference type="Proteomes" id="UP000765509">
    <property type="component" value="Unassembled WGS sequence"/>
</dbReference>
<organism evidence="1 2">
    <name type="scientific">Austropuccinia psidii MF-1</name>
    <dbReference type="NCBI Taxonomy" id="1389203"/>
    <lineage>
        <taxon>Eukaryota</taxon>
        <taxon>Fungi</taxon>
        <taxon>Dikarya</taxon>
        <taxon>Basidiomycota</taxon>
        <taxon>Pucciniomycotina</taxon>
        <taxon>Pucciniomycetes</taxon>
        <taxon>Pucciniales</taxon>
        <taxon>Sphaerophragmiaceae</taxon>
        <taxon>Austropuccinia</taxon>
    </lineage>
</organism>
<protein>
    <submittedName>
        <fullName evidence="1">Uncharacterized protein</fullName>
    </submittedName>
</protein>
<proteinExistence type="predicted"/>
<dbReference type="AlphaFoldDB" id="A0A9Q3H8T2"/>
<reference evidence="1" key="1">
    <citation type="submission" date="2021-03" db="EMBL/GenBank/DDBJ databases">
        <title>Draft genome sequence of rust myrtle Austropuccinia psidii MF-1, a brazilian biotype.</title>
        <authorList>
            <person name="Quecine M.C."/>
            <person name="Pachon D.M.R."/>
            <person name="Bonatelli M.L."/>
            <person name="Correr F.H."/>
            <person name="Franceschini L.M."/>
            <person name="Leite T.F."/>
            <person name="Margarido G.R.A."/>
            <person name="Almeida C.A."/>
            <person name="Ferrarezi J.A."/>
            <person name="Labate C.A."/>
        </authorList>
    </citation>
    <scope>NUCLEOTIDE SEQUENCE</scope>
    <source>
        <strain evidence="1">MF-1</strain>
    </source>
</reference>
<keyword evidence="2" id="KW-1185">Reference proteome</keyword>